<feature type="transmembrane region" description="Helical" evidence="1">
    <location>
        <begin position="116"/>
        <end position="142"/>
    </location>
</feature>
<accession>A0A9P9DS12</accession>
<evidence type="ECO:0000313" key="3">
    <source>
        <dbReference type="Proteomes" id="UP000738349"/>
    </source>
</evidence>
<evidence type="ECO:0000256" key="1">
    <source>
        <dbReference type="SAM" id="Phobius"/>
    </source>
</evidence>
<dbReference type="Proteomes" id="UP000738349">
    <property type="component" value="Unassembled WGS sequence"/>
</dbReference>
<organism evidence="2 3">
    <name type="scientific">Dactylonectria macrodidyma</name>
    <dbReference type="NCBI Taxonomy" id="307937"/>
    <lineage>
        <taxon>Eukaryota</taxon>
        <taxon>Fungi</taxon>
        <taxon>Dikarya</taxon>
        <taxon>Ascomycota</taxon>
        <taxon>Pezizomycotina</taxon>
        <taxon>Sordariomycetes</taxon>
        <taxon>Hypocreomycetidae</taxon>
        <taxon>Hypocreales</taxon>
        <taxon>Nectriaceae</taxon>
        <taxon>Dactylonectria</taxon>
    </lineage>
</organism>
<keyword evidence="1" id="KW-1133">Transmembrane helix</keyword>
<feature type="transmembrane region" description="Helical" evidence="1">
    <location>
        <begin position="74"/>
        <end position="96"/>
    </location>
</feature>
<protein>
    <recommendedName>
        <fullName evidence="4">MARVEL domain-containing protein</fullName>
    </recommendedName>
</protein>
<sequence>MPFWLTIIQGAALILSLGVLIAAAHHLSLLGDFLRYFSGLNPAGFLIFDSIFTFLVIGGMLASEFFAPQLYLRLAFICGLILAAIFWLSAWAWAASFASDLSRIYNAGGYNGSNPWAASMAAGAILGAFTWVVILVILVFFVRACMASPQGSSFTAKAQNDAEMGHDKS</sequence>
<comment type="caution">
    <text evidence="2">The sequence shown here is derived from an EMBL/GenBank/DDBJ whole genome shotgun (WGS) entry which is preliminary data.</text>
</comment>
<dbReference type="EMBL" id="JAGMUV010000022">
    <property type="protein sequence ID" value="KAH7124223.1"/>
    <property type="molecule type" value="Genomic_DNA"/>
</dbReference>
<proteinExistence type="predicted"/>
<keyword evidence="3" id="KW-1185">Reference proteome</keyword>
<keyword evidence="1" id="KW-0472">Membrane</keyword>
<gene>
    <name evidence="2" type="ORF">EDB81DRAFT_847073</name>
</gene>
<feature type="transmembrane region" description="Helical" evidence="1">
    <location>
        <begin position="40"/>
        <end position="62"/>
    </location>
</feature>
<dbReference type="OrthoDB" id="5223409at2759"/>
<evidence type="ECO:0000313" key="2">
    <source>
        <dbReference type="EMBL" id="KAH7124223.1"/>
    </source>
</evidence>
<keyword evidence="1" id="KW-0812">Transmembrane</keyword>
<reference evidence="2" key="1">
    <citation type="journal article" date="2021" name="Nat. Commun.">
        <title>Genetic determinants of endophytism in the Arabidopsis root mycobiome.</title>
        <authorList>
            <person name="Mesny F."/>
            <person name="Miyauchi S."/>
            <person name="Thiergart T."/>
            <person name="Pickel B."/>
            <person name="Atanasova L."/>
            <person name="Karlsson M."/>
            <person name="Huettel B."/>
            <person name="Barry K.W."/>
            <person name="Haridas S."/>
            <person name="Chen C."/>
            <person name="Bauer D."/>
            <person name="Andreopoulos W."/>
            <person name="Pangilinan J."/>
            <person name="LaButti K."/>
            <person name="Riley R."/>
            <person name="Lipzen A."/>
            <person name="Clum A."/>
            <person name="Drula E."/>
            <person name="Henrissat B."/>
            <person name="Kohler A."/>
            <person name="Grigoriev I.V."/>
            <person name="Martin F.M."/>
            <person name="Hacquard S."/>
        </authorList>
    </citation>
    <scope>NUCLEOTIDE SEQUENCE</scope>
    <source>
        <strain evidence="2">MPI-CAGE-AT-0147</strain>
    </source>
</reference>
<evidence type="ECO:0008006" key="4">
    <source>
        <dbReference type="Google" id="ProtNLM"/>
    </source>
</evidence>
<name>A0A9P9DS12_9HYPO</name>
<dbReference type="AlphaFoldDB" id="A0A9P9DS12"/>